<keyword evidence="2" id="KW-0731">Sigma factor</keyword>
<accession>A0ABT1NBA1</accession>
<dbReference type="InterPro" id="IPR013324">
    <property type="entry name" value="RNA_pol_sigma_r3/r4-like"/>
</dbReference>
<name>A0ABT1NBA1_9FIRM</name>
<gene>
    <name evidence="6" type="ORF">LJD61_03195</name>
</gene>
<keyword evidence="1" id="KW-0805">Transcription regulation</keyword>
<keyword evidence="4" id="KW-0804">Transcription</keyword>
<evidence type="ECO:0000256" key="3">
    <source>
        <dbReference type="ARBA" id="ARBA00023125"/>
    </source>
</evidence>
<dbReference type="InterPro" id="IPR013325">
    <property type="entry name" value="RNA_pol_sigma_r2"/>
</dbReference>
<dbReference type="Gene3D" id="1.20.140.160">
    <property type="match status" value="1"/>
</dbReference>
<keyword evidence="3" id="KW-0238">DNA-binding</keyword>
<dbReference type="PANTHER" id="PTHR30385:SF4">
    <property type="entry name" value="RNA POLYMERASE SIGMA-E FACTOR"/>
    <property type="match status" value="1"/>
</dbReference>
<dbReference type="SUPFAM" id="SSF88946">
    <property type="entry name" value="Sigma2 domain of RNA polymerase sigma factors"/>
    <property type="match status" value="1"/>
</dbReference>
<dbReference type="PANTHER" id="PTHR30385">
    <property type="entry name" value="SIGMA FACTOR F FLAGELLAR"/>
    <property type="match status" value="1"/>
</dbReference>
<evidence type="ECO:0000256" key="2">
    <source>
        <dbReference type="ARBA" id="ARBA00023082"/>
    </source>
</evidence>
<evidence type="ECO:0000313" key="7">
    <source>
        <dbReference type="Proteomes" id="UP001651880"/>
    </source>
</evidence>
<proteinExistence type="predicted"/>
<evidence type="ECO:0000313" key="6">
    <source>
        <dbReference type="EMBL" id="MCQ1528550.1"/>
    </source>
</evidence>
<dbReference type="SUPFAM" id="SSF88659">
    <property type="entry name" value="Sigma3 and sigma4 domains of RNA polymerase sigma factors"/>
    <property type="match status" value="1"/>
</dbReference>
<dbReference type="NCBIfam" id="TIGR02937">
    <property type="entry name" value="sigma70-ECF"/>
    <property type="match status" value="1"/>
</dbReference>
<evidence type="ECO:0000256" key="4">
    <source>
        <dbReference type="ARBA" id="ARBA00023163"/>
    </source>
</evidence>
<dbReference type="Proteomes" id="UP001651880">
    <property type="component" value="Unassembled WGS sequence"/>
</dbReference>
<reference evidence="6 7" key="1">
    <citation type="submission" date="2021-10" db="EMBL/GenBank/DDBJ databases">
        <title>Lutispora strain m25 sp. nov., a thermophilic, non-spore-forming bacterium isolated from a lab-scale methanogenic bioreactor digesting anaerobic sludge.</title>
        <authorList>
            <person name="El Houari A."/>
            <person name="Mcdonald J."/>
        </authorList>
    </citation>
    <scope>NUCLEOTIDE SEQUENCE [LARGE SCALE GENOMIC DNA]</scope>
    <source>
        <strain evidence="7">m25</strain>
    </source>
</reference>
<sequence length="170" mass="19817">MDKAKILEEVSPLIISSINKYAKSKGEFEDLYQEGALAVLESLDKYEQSKGVNIFYYLKLQLKFFYLNYERYGKKTVSLDEPIGEGISLADTLTDESSDVEDIVFANYESQEAYKALQDLAREERYIIEQSIIYRRTLDDLAKELGMSRTTLFRRKSKILDKLSDRLYKE</sequence>
<dbReference type="InterPro" id="IPR007627">
    <property type="entry name" value="RNA_pol_sigma70_r2"/>
</dbReference>
<feature type="domain" description="RNA polymerase sigma-70 region 2" evidence="5">
    <location>
        <begin position="8"/>
        <end position="58"/>
    </location>
</feature>
<keyword evidence="7" id="KW-1185">Reference proteome</keyword>
<dbReference type="Gene3D" id="1.20.120.1810">
    <property type="match status" value="1"/>
</dbReference>
<protein>
    <submittedName>
        <fullName evidence="6">Sigma-70 family RNA polymerase sigma factor</fullName>
    </submittedName>
</protein>
<dbReference type="Pfam" id="PF04542">
    <property type="entry name" value="Sigma70_r2"/>
    <property type="match status" value="1"/>
</dbReference>
<evidence type="ECO:0000256" key="1">
    <source>
        <dbReference type="ARBA" id="ARBA00023015"/>
    </source>
</evidence>
<comment type="caution">
    <text evidence="6">The sequence shown here is derived from an EMBL/GenBank/DDBJ whole genome shotgun (WGS) entry which is preliminary data.</text>
</comment>
<dbReference type="EMBL" id="JAJEKE010000002">
    <property type="protein sequence ID" value="MCQ1528550.1"/>
    <property type="molecule type" value="Genomic_DNA"/>
</dbReference>
<organism evidence="6 7">
    <name type="scientific">Lutispora saccharofermentans</name>
    <dbReference type="NCBI Taxonomy" id="3024236"/>
    <lineage>
        <taxon>Bacteria</taxon>
        <taxon>Bacillati</taxon>
        <taxon>Bacillota</taxon>
        <taxon>Clostridia</taxon>
        <taxon>Lutisporales</taxon>
        <taxon>Lutisporaceae</taxon>
        <taxon>Lutispora</taxon>
    </lineage>
</organism>
<dbReference type="RefSeq" id="WP_255226072.1">
    <property type="nucleotide sequence ID" value="NZ_JAJEKE010000002.1"/>
</dbReference>
<dbReference type="InterPro" id="IPR014284">
    <property type="entry name" value="RNA_pol_sigma-70_dom"/>
</dbReference>
<evidence type="ECO:0000259" key="5">
    <source>
        <dbReference type="Pfam" id="PF04542"/>
    </source>
</evidence>